<evidence type="ECO:0000256" key="3">
    <source>
        <dbReference type="ARBA" id="ARBA00022692"/>
    </source>
</evidence>
<evidence type="ECO:0000256" key="4">
    <source>
        <dbReference type="ARBA" id="ARBA00022989"/>
    </source>
</evidence>
<dbReference type="PANTHER" id="PTHR30250:SF26">
    <property type="entry name" value="PSMA PROTEIN"/>
    <property type="match status" value="1"/>
</dbReference>
<keyword evidence="2" id="KW-1003">Cell membrane</keyword>
<proteinExistence type="predicted"/>
<evidence type="ECO:0000313" key="8">
    <source>
        <dbReference type="Proteomes" id="UP000295509"/>
    </source>
</evidence>
<dbReference type="InterPro" id="IPR050833">
    <property type="entry name" value="Poly_Biosynth_Transport"/>
</dbReference>
<evidence type="ECO:0000256" key="6">
    <source>
        <dbReference type="SAM" id="Phobius"/>
    </source>
</evidence>
<dbReference type="AlphaFoldDB" id="A0A4R8LX80"/>
<comment type="subcellular location">
    <subcellularLocation>
        <location evidence="1">Cell membrane</location>
        <topology evidence="1">Multi-pass membrane protein</topology>
    </subcellularLocation>
</comment>
<keyword evidence="8" id="KW-1185">Reference proteome</keyword>
<keyword evidence="4 6" id="KW-1133">Transmembrane helix</keyword>
<reference evidence="7 8" key="1">
    <citation type="submission" date="2019-03" db="EMBL/GenBank/DDBJ databases">
        <title>Genomic Encyclopedia of Type Strains, Phase III (KMG-III): the genomes of soil and plant-associated and newly described type strains.</title>
        <authorList>
            <person name="Whitman W."/>
        </authorList>
    </citation>
    <scope>NUCLEOTIDE SEQUENCE [LARGE SCALE GENOMIC DNA]</scope>
    <source>
        <strain evidence="7 8">LMG 29544</strain>
    </source>
</reference>
<feature type="transmembrane region" description="Helical" evidence="6">
    <location>
        <begin position="185"/>
        <end position="208"/>
    </location>
</feature>
<feature type="transmembrane region" description="Helical" evidence="6">
    <location>
        <begin position="372"/>
        <end position="391"/>
    </location>
</feature>
<feature type="transmembrane region" description="Helical" evidence="6">
    <location>
        <begin position="82"/>
        <end position="103"/>
    </location>
</feature>
<feature type="transmembrane region" description="Helical" evidence="6">
    <location>
        <begin position="12"/>
        <end position="31"/>
    </location>
</feature>
<feature type="transmembrane region" description="Helical" evidence="6">
    <location>
        <begin position="43"/>
        <end position="62"/>
    </location>
</feature>
<feature type="transmembrane region" description="Helical" evidence="6">
    <location>
        <begin position="422"/>
        <end position="440"/>
    </location>
</feature>
<organism evidence="7 8">
    <name type="scientific">Paraburkholderia rhizosphaerae</name>
    <dbReference type="NCBI Taxonomy" id="480658"/>
    <lineage>
        <taxon>Bacteria</taxon>
        <taxon>Pseudomonadati</taxon>
        <taxon>Pseudomonadota</taxon>
        <taxon>Betaproteobacteria</taxon>
        <taxon>Burkholderiales</taxon>
        <taxon>Burkholderiaceae</taxon>
        <taxon>Paraburkholderia</taxon>
    </lineage>
</organism>
<evidence type="ECO:0000313" key="7">
    <source>
        <dbReference type="EMBL" id="TDY52806.1"/>
    </source>
</evidence>
<sequence>MDKGILKNVGINLIGLVLPTFVSLVTVPSYIKALGVERYGVVALVWVLIGYFGILDLGMSMAAQNHISKARASADKDECARVFWSATWLNFTSGVVGGLVIYFGTFLYTSYFAKVSPAMQHEVYAALPWLAIAIPISNVSWVFAGAINGAEKFGSYNTYQTIGTFLFQMLPLAAAWWIGPTLPNVLAAAVVARTIAAVLLGRSALKVLDIRKMMPPQFGVAKGLFSFGGWMLVTSLMLLIAESADRVLVGSALGARFVTYYSVPQNLVTRLNMVPNAMVRTLFPRISALNRENADAIMRQSLEFLNGAFTPIMLVAMLVLEPFLHLWVGNEVASAGGPVGRILIIFVWLTGQANLARILIQAQVHPSIAARVALIETPLFAGAIWAGVHYFGLTGAAVAVAARGLFDYLALLGLSRIHARPIVLDMAAHLVFLLATLWLSTLATTIPLVAAAMVLVVGANVAWSLTMTPALRDLARSALGRLVRMYSRRNAS</sequence>
<accession>A0A4R8LX80</accession>
<dbReference type="InterPro" id="IPR002797">
    <property type="entry name" value="Polysacc_synth"/>
</dbReference>
<name>A0A4R8LX80_9BURK</name>
<dbReference type="GO" id="GO:0005886">
    <property type="term" value="C:plasma membrane"/>
    <property type="evidence" value="ECO:0007669"/>
    <property type="project" value="UniProtKB-SubCell"/>
</dbReference>
<dbReference type="Pfam" id="PF01943">
    <property type="entry name" value="Polysacc_synt"/>
    <property type="match status" value="1"/>
</dbReference>
<feature type="transmembrane region" description="Helical" evidence="6">
    <location>
        <begin position="220"/>
        <end position="241"/>
    </location>
</feature>
<feature type="transmembrane region" description="Helical" evidence="6">
    <location>
        <begin position="340"/>
        <end position="360"/>
    </location>
</feature>
<feature type="transmembrane region" description="Helical" evidence="6">
    <location>
        <begin position="308"/>
        <end position="328"/>
    </location>
</feature>
<feature type="transmembrane region" description="Helical" evidence="6">
    <location>
        <begin position="446"/>
        <end position="466"/>
    </location>
</feature>
<evidence type="ECO:0000256" key="2">
    <source>
        <dbReference type="ARBA" id="ARBA00022475"/>
    </source>
</evidence>
<evidence type="ECO:0000256" key="1">
    <source>
        <dbReference type="ARBA" id="ARBA00004651"/>
    </source>
</evidence>
<keyword evidence="3 6" id="KW-0812">Transmembrane</keyword>
<dbReference type="OrthoDB" id="8766744at2"/>
<keyword evidence="5 6" id="KW-0472">Membrane</keyword>
<dbReference type="EMBL" id="SORE01000004">
    <property type="protein sequence ID" value="TDY52806.1"/>
    <property type="molecule type" value="Genomic_DNA"/>
</dbReference>
<gene>
    <name evidence="7" type="ORF">BX592_10488</name>
</gene>
<feature type="transmembrane region" description="Helical" evidence="6">
    <location>
        <begin position="159"/>
        <end position="179"/>
    </location>
</feature>
<dbReference type="Proteomes" id="UP000295509">
    <property type="component" value="Unassembled WGS sequence"/>
</dbReference>
<dbReference type="RefSeq" id="WP_134190839.1">
    <property type="nucleotide sequence ID" value="NZ_JBHLUW010000002.1"/>
</dbReference>
<protein>
    <submittedName>
        <fullName evidence="7">O-antigen/teichoic acid export membrane protein</fullName>
    </submittedName>
</protein>
<comment type="caution">
    <text evidence="7">The sequence shown here is derived from an EMBL/GenBank/DDBJ whole genome shotgun (WGS) entry which is preliminary data.</text>
</comment>
<evidence type="ECO:0000256" key="5">
    <source>
        <dbReference type="ARBA" id="ARBA00023136"/>
    </source>
</evidence>
<feature type="transmembrane region" description="Helical" evidence="6">
    <location>
        <begin position="123"/>
        <end position="147"/>
    </location>
</feature>
<dbReference type="PANTHER" id="PTHR30250">
    <property type="entry name" value="PST FAMILY PREDICTED COLANIC ACID TRANSPORTER"/>
    <property type="match status" value="1"/>
</dbReference>